<feature type="transmembrane region" description="Helical" evidence="2">
    <location>
        <begin position="827"/>
        <end position="849"/>
    </location>
</feature>
<feature type="transmembrane region" description="Helical" evidence="2">
    <location>
        <begin position="290"/>
        <end position="312"/>
    </location>
</feature>
<proteinExistence type="predicted"/>
<dbReference type="Proteomes" id="UP001501222">
    <property type="component" value="Unassembled WGS sequence"/>
</dbReference>
<feature type="transmembrane region" description="Helical" evidence="2">
    <location>
        <begin position="557"/>
        <end position="574"/>
    </location>
</feature>
<feature type="transmembrane region" description="Helical" evidence="2">
    <location>
        <begin position="404"/>
        <end position="424"/>
    </location>
</feature>
<feature type="transmembrane region" description="Helical" evidence="2">
    <location>
        <begin position="444"/>
        <end position="464"/>
    </location>
</feature>
<feature type="transmembrane region" description="Helical" evidence="2">
    <location>
        <begin position="760"/>
        <end position="779"/>
    </location>
</feature>
<sequence>MLLVRLLLDLLRKDKRSPGAPVPLLVSIASWDPSSESLHAWLAARLVVDYQALARQLPARGGRARRTLAQAMIDEGLIMMLLDGLDEIPERSRRLAIQHINEITTAGEPYVLTSRVGSYRETVRPPGGTELQLSGAVAIDLEPVTNREVIEYLRKSSGGVNAAARWDVVDDALRADPAGPLAKCMTTPLMASLARTIYNPRSGETTDAVPDPAALLSARSNEEIERHLFDGYVPAAYRPHPSWETRWSVAKAQRWLGYLAFHLETDQHGQPDLAWWRLRTRPVDRTKRQILAIAVLCSLLSGLAAGALYGSAYRSVDIAISIGFRVACVAGATFGVTHWLTGRLSASLSSVLIGGLAGGLAADLVGNVSEGSGSPLDLVMAAGVAAGLTSRLRRTVPTGLRAGLVAGSAASLSYLVSALAIGLIQDPFGGSMDTARYWLDAIRYYGLATGVLVGAVSSLAKASADRADGINVLQRARGWRRFRSNPVVVGVLTLVVSGFLIGMIDWLPWRYDYSPLYIPADGLLLALAVSITIHLANALRRPPGESIVVSWWRNNPLIWGVLALAFTVLLSMGYHESLLPETSEFAISLLVGLAAAVAVMLANKAADGPRRIGPRRAAGYIIATTAAAGIAVMVIGIAQSEFVDGLTFGVEVSLLYSLALTIGVRRTNLHKYSAPSAVGRIWTALPAIGVGYALFYALTYRIDFGLAAGLVACLAIELAARLTLPVLPASSLRLSSTGVLLGLLTAVVVAIFLGERYAGTTVLSICCVIGGAAAVVYGLDTPRDISPITDPSRLLRRDRLTCAVVTVAIAVALGVAVGLTAGEGETFNLWTGLLGTGTYGLALGLTVAAGRTAWPQYVLVRFKLAIGRYTPWQLMSFLADAHMKHGVLRQNGATYQFRHLDLQRRLAAPWAEESGRSLTSHPRGAGLGQDAVDRP</sequence>
<feature type="transmembrane region" description="Helical" evidence="2">
    <location>
        <begin position="704"/>
        <end position="724"/>
    </location>
</feature>
<reference evidence="4" key="1">
    <citation type="journal article" date="2019" name="Int. J. Syst. Evol. Microbiol.">
        <title>The Global Catalogue of Microorganisms (GCM) 10K type strain sequencing project: providing services to taxonomists for standard genome sequencing and annotation.</title>
        <authorList>
            <consortium name="The Broad Institute Genomics Platform"/>
            <consortium name="The Broad Institute Genome Sequencing Center for Infectious Disease"/>
            <person name="Wu L."/>
            <person name="Ma J."/>
        </authorList>
    </citation>
    <scope>NUCLEOTIDE SEQUENCE [LARGE SCALE GENOMIC DNA]</scope>
    <source>
        <strain evidence="4">JCM 16928</strain>
    </source>
</reference>
<name>A0ABP6Y4T2_9ACTN</name>
<keyword evidence="2" id="KW-1133">Transmembrane helix</keyword>
<gene>
    <name evidence="3" type="ORF">GCM10022235_52850</name>
</gene>
<evidence type="ECO:0000313" key="4">
    <source>
        <dbReference type="Proteomes" id="UP001501222"/>
    </source>
</evidence>
<evidence type="ECO:0000313" key="3">
    <source>
        <dbReference type="EMBL" id="GAA3576449.1"/>
    </source>
</evidence>
<evidence type="ECO:0008006" key="5">
    <source>
        <dbReference type="Google" id="ProtNLM"/>
    </source>
</evidence>
<feature type="transmembrane region" description="Helical" evidence="2">
    <location>
        <begin position="618"/>
        <end position="639"/>
    </location>
</feature>
<feature type="transmembrane region" description="Helical" evidence="2">
    <location>
        <begin position="736"/>
        <end position="754"/>
    </location>
</feature>
<protein>
    <recommendedName>
        <fullName evidence="5">NACHT domain-containing protein</fullName>
    </recommendedName>
</protein>
<organism evidence="3 4">
    <name type="scientific">Kribbella ginsengisoli</name>
    <dbReference type="NCBI Taxonomy" id="363865"/>
    <lineage>
        <taxon>Bacteria</taxon>
        <taxon>Bacillati</taxon>
        <taxon>Actinomycetota</taxon>
        <taxon>Actinomycetes</taxon>
        <taxon>Propionibacteriales</taxon>
        <taxon>Kribbellaceae</taxon>
        <taxon>Kribbella</taxon>
    </lineage>
</organism>
<feature type="transmembrane region" description="Helical" evidence="2">
    <location>
        <begin position="645"/>
        <end position="665"/>
    </location>
</feature>
<keyword evidence="4" id="KW-1185">Reference proteome</keyword>
<feature type="transmembrane region" description="Helical" evidence="2">
    <location>
        <begin position="516"/>
        <end position="536"/>
    </location>
</feature>
<accession>A0ABP6Y4T2</accession>
<feature type="transmembrane region" description="Helical" evidence="2">
    <location>
        <begin position="586"/>
        <end position="606"/>
    </location>
</feature>
<keyword evidence="2" id="KW-0472">Membrane</keyword>
<evidence type="ECO:0000256" key="1">
    <source>
        <dbReference type="SAM" id="MobiDB-lite"/>
    </source>
</evidence>
<feature type="transmembrane region" description="Helical" evidence="2">
    <location>
        <begin position="800"/>
        <end position="821"/>
    </location>
</feature>
<feature type="transmembrane region" description="Helical" evidence="2">
    <location>
        <begin position="677"/>
        <end position="698"/>
    </location>
</feature>
<keyword evidence="2" id="KW-0812">Transmembrane</keyword>
<comment type="caution">
    <text evidence="3">The sequence shown here is derived from an EMBL/GenBank/DDBJ whole genome shotgun (WGS) entry which is preliminary data.</text>
</comment>
<evidence type="ECO:0000256" key="2">
    <source>
        <dbReference type="SAM" id="Phobius"/>
    </source>
</evidence>
<feature type="transmembrane region" description="Helical" evidence="2">
    <location>
        <begin position="485"/>
        <end position="504"/>
    </location>
</feature>
<dbReference type="EMBL" id="BAABAA010000007">
    <property type="protein sequence ID" value="GAA3576449.1"/>
    <property type="molecule type" value="Genomic_DNA"/>
</dbReference>
<feature type="region of interest" description="Disordered" evidence="1">
    <location>
        <begin position="913"/>
        <end position="935"/>
    </location>
</feature>